<evidence type="ECO:0000256" key="7">
    <source>
        <dbReference type="SAM" id="Phobius"/>
    </source>
</evidence>
<evidence type="ECO:0000313" key="8">
    <source>
        <dbReference type="EMBL" id="CAL1534372.1"/>
    </source>
</evidence>
<gene>
    <name evidence="8" type="ORF">GSLYS_00008332001</name>
</gene>
<keyword evidence="6" id="KW-0407">Ion channel</keyword>
<evidence type="ECO:0000256" key="2">
    <source>
        <dbReference type="ARBA" id="ARBA00022737"/>
    </source>
</evidence>
<dbReference type="GO" id="GO:0034220">
    <property type="term" value="P:monoatomic ion transmembrane transport"/>
    <property type="evidence" value="ECO:0007669"/>
    <property type="project" value="UniProtKB-KW"/>
</dbReference>
<dbReference type="PANTHER" id="PTHR47143">
    <property type="entry name" value="TRANSIENT RECEPTOR POTENTIAL CATION CHANNEL PROTEIN PAINLESS"/>
    <property type="match status" value="1"/>
</dbReference>
<keyword evidence="1" id="KW-0813">Transport</keyword>
<feature type="transmembrane region" description="Helical" evidence="7">
    <location>
        <begin position="112"/>
        <end position="134"/>
    </location>
</feature>
<feature type="non-terminal residue" evidence="8">
    <location>
        <position position="156"/>
    </location>
</feature>
<keyword evidence="4" id="KW-0406">Ion transport</keyword>
<dbReference type="AlphaFoldDB" id="A0AAV2HKY5"/>
<evidence type="ECO:0000256" key="5">
    <source>
        <dbReference type="ARBA" id="ARBA00023180"/>
    </source>
</evidence>
<evidence type="ECO:0000313" key="9">
    <source>
        <dbReference type="Proteomes" id="UP001497497"/>
    </source>
</evidence>
<evidence type="ECO:0000256" key="6">
    <source>
        <dbReference type="ARBA" id="ARBA00023303"/>
    </source>
</evidence>
<dbReference type="InterPro" id="IPR052076">
    <property type="entry name" value="TRP_cation_channel"/>
</dbReference>
<feature type="non-terminal residue" evidence="8">
    <location>
        <position position="1"/>
    </location>
</feature>
<evidence type="ECO:0000256" key="4">
    <source>
        <dbReference type="ARBA" id="ARBA00023065"/>
    </source>
</evidence>
<keyword evidence="9" id="KW-1185">Reference proteome</keyword>
<accession>A0AAV2HKY5</accession>
<dbReference type="Proteomes" id="UP001497497">
    <property type="component" value="Unassembled WGS sequence"/>
</dbReference>
<protein>
    <submittedName>
        <fullName evidence="8">Uncharacterized protein</fullName>
    </submittedName>
</protein>
<evidence type="ECO:0000256" key="3">
    <source>
        <dbReference type="ARBA" id="ARBA00023043"/>
    </source>
</evidence>
<keyword evidence="7" id="KW-0812">Transmembrane</keyword>
<sequence length="156" mass="17856">RWEEVLQTCSSIYGCFILGLIEHLPGICLNVLDRCQVASEHDPKSPDYHITYNFKYLDTPTSCLETTKKSNNNGGIVPMMSLNAMVKNNRVDCLSHPVCVTFLQVKWKHYGVYVYTAYLFVYIAFLASLTSFVVNHNSLQHYDPDCTENTTIKYLD</sequence>
<keyword evidence="3" id="KW-0040">ANK repeat</keyword>
<dbReference type="GO" id="GO:1902495">
    <property type="term" value="C:transmembrane transporter complex"/>
    <property type="evidence" value="ECO:0007669"/>
    <property type="project" value="TreeGrafter"/>
</dbReference>
<dbReference type="PANTHER" id="PTHR47143:SF1">
    <property type="entry name" value="ION_TRANS DOMAIN-CONTAINING PROTEIN"/>
    <property type="match status" value="1"/>
</dbReference>
<evidence type="ECO:0000256" key="1">
    <source>
        <dbReference type="ARBA" id="ARBA00022448"/>
    </source>
</evidence>
<keyword evidence="2" id="KW-0677">Repeat</keyword>
<keyword evidence="7" id="KW-1133">Transmembrane helix</keyword>
<organism evidence="8 9">
    <name type="scientific">Lymnaea stagnalis</name>
    <name type="common">Great pond snail</name>
    <name type="synonym">Helix stagnalis</name>
    <dbReference type="NCBI Taxonomy" id="6523"/>
    <lineage>
        <taxon>Eukaryota</taxon>
        <taxon>Metazoa</taxon>
        <taxon>Spiralia</taxon>
        <taxon>Lophotrochozoa</taxon>
        <taxon>Mollusca</taxon>
        <taxon>Gastropoda</taxon>
        <taxon>Heterobranchia</taxon>
        <taxon>Euthyneura</taxon>
        <taxon>Panpulmonata</taxon>
        <taxon>Hygrophila</taxon>
        <taxon>Lymnaeoidea</taxon>
        <taxon>Lymnaeidae</taxon>
        <taxon>Lymnaea</taxon>
    </lineage>
</organism>
<keyword evidence="5" id="KW-0325">Glycoprotein</keyword>
<keyword evidence="7" id="KW-0472">Membrane</keyword>
<comment type="caution">
    <text evidence="8">The sequence shown here is derived from an EMBL/GenBank/DDBJ whole genome shotgun (WGS) entry which is preliminary data.</text>
</comment>
<dbReference type="GO" id="GO:0022857">
    <property type="term" value="F:transmembrane transporter activity"/>
    <property type="evidence" value="ECO:0007669"/>
    <property type="project" value="TreeGrafter"/>
</dbReference>
<proteinExistence type="predicted"/>
<dbReference type="EMBL" id="CAXITT010000169">
    <property type="protein sequence ID" value="CAL1534372.1"/>
    <property type="molecule type" value="Genomic_DNA"/>
</dbReference>
<reference evidence="8 9" key="1">
    <citation type="submission" date="2024-04" db="EMBL/GenBank/DDBJ databases">
        <authorList>
            <consortium name="Genoscope - CEA"/>
            <person name="William W."/>
        </authorList>
    </citation>
    <scope>NUCLEOTIDE SEQUENCE [LARGE SCALE GENOMIC DNA]</scope>
</reference>
<name>A0AAV2HKY5_LYMST</name>